<keyword evidence="3" id="KW-1185">Reference proteome</keyword>
<organism evidence="2 3">
    <name type="scientific">Taxus chinensis</name>
    <name type="common">Chinese yew</name>
    <name type="synonym">Taxus wallichiana var. chinensis</name>
    <dbReference type="NCBI Taxonomy" id="29808"/>
    <lineage>
        <taxon>Eukaryota</taxon>
        <taxon>Viridiplantae</taxon>
        <taxon>Streptophyta</taxon>
        <taxon>Embryophyta</taxon>
        <taxon>Tracheophyta</taxon>
        <taxon>Spermatophyta</taxon>
        <taxon>Pinopsida</taxon>
        <taxon>Pinidae</taxon>
        <taxon>Conifers II</taxon>
        <taxon>Cupressales</taxon>
        <taxon>Taxaceae</taxon>
        <taxon>Taxus</taxon>
    </lineage>
</organism>
<sequence>NGFRLVIPAAKIITEQEKLEGALSMAATTCEGKLRDRFSVFEPNTFEEAKGKSEWEAAIKWFFSIFPAYPAYPAFFVFFAAYSVSDELKAWARRVLANIRQYSASPSWRDFLVSIRFFKIL</sequence>
<comment type="caution">
    <text evidence="2">The sequence shown here is derived from an EMBL/GenBank/DDBJ whole genome shotgun (WGS) entry which is preliminary data.</text>
</comment>
<proteinExistence type="predicted"/>
<keyword evidence="1" id="KW-0812">Transmembrane</keyword>
<feature type="non-terminal residue" evidence="2">
    <location>
        <position position="1"/>
    </location>
</feature>
<accession>A0AA38G2L7</accession>
<name>A0AA38G2L7_TAXCH</name>
<dbReference type="AlphaFoldDB" id="A0AA38G2L7"/>
<protein>
    <submittedName>
        <fullName evidence="2">Uncharacterized protein</fullName>
    </submittedName>
</protein>
<dbReference type="Proteomes" id="UP000824469">
    <property type="component" value="Unassembled WGS sequence"/>
</dbReference>
<keyword evidence="1" id="KW-1133">Transmembrane helix</keyword>
<feature type="non-terminal residue" evidence="2">
    <location>
        <position position="121"/>
    </location>
</feature>
<gene>
    <name evidence="2" type="ORF">KI387_023292</name>
</gene>
<feature type="transmembrane region" description="Helical" evidence="1">
    <location>
        <begin position="61"/>
        <end position="84"/>
    </location>
</feature>
<evidence type="ECO:0000256" key="1">
    <source>
        <dbReference type="SAM" id="Phobius"/>
    </source>
</evidence>
<dbReference type="EMBL" id="JAHRHJ020000005">
    <property type="protein sequence ID" value="KAH9314665.1"/>
    <property type="molecule type" value="Genomic_DNA"/>
</dbReference>
<evidence type="ECO:0000313" key="3">
    <source>
        <dbReference type="Proteomes" id="UP000824469"/>
    </source>
</evidence>
<evidence type="ECO:0000313" key="2">
    <source>
        <dbReference type="EMBL" id="KAH9314665.1"/>
    </source>
</evidence>
<reference evidence="2 3" key="1">
    <citation type="journal article" date="2021" name="Nat. Plants">
        <title>The Taxus genome provides insights into paclitaxel biosynthesis.</title>
        <authorList>
            <person name="Xiong X."/>
            <person name="Gou J."/>
            <person name="Liao Q."/>
            <person name="Li Y."/>
            <person name="Zhou Q."/>
            <person name="Bi G."/>
            <person name="Li C."/>
            <person name="Du R."/>
            <person name="Wang X."/>
            <person name="Sun T."/>
            <person name="Guo L."/>
            <person name="Liang H."/>
            <person name="Lu P."/>
            <person name="Wu Y."/>
            <person name="Zhang Z."/>
            <person name="Ro D.K."/>
            <person name="Shang Y."/>
            <person name="Huang S."/>
            <person name="Yan J."/>
        </authorList>
    </citation>
    <scope>NUCLEOTIDE SEQUENCE [LARGE SCALE GENOMIC DNA]</scope>
    <source>
        <strain evidence="2">Ta-2019</strain>
    </source>
</reference>
<keyword evidence="1" id="KW-0472">Membrane</keyword>